<gene>
    <name evidence="2" type="ORF">C8A03DRAFT_38083</name>
</gene>
<dbReference type="Proteomes" id="UP001303760">
    <property type="component" value="Unassembled WGS sequence"/>
</dbReference>
<accession>A0AAN7C2G8</accession>
<protein>
    <submittedName>
        <fullName evidence="2">Uncharacterized protein</fullName>
    </submittedName>
</protein>
<organism evidence="2 3">
    <name type="scientific">Achaetomium macrosporum</name>
    <dbReference type="NCBI Taxonomy" id="79813"/>
    <lineage>
        <taxon>Eukaryota</taxon>
        <taxon>Fungi</taxon>
        <taxon>Dikarya</taxon>
        <taxon>Ascomycota</taxon>
        <taxon>Pezizomycotina</taxon>
        <taxon>Sordariomycetes</taxon>
        <taxon>Sordariomycetidae</taxon>
        <taxon>Sordariales</taxon>
        <taxon>Chaetomiaceae</taxon>
        <taxon>Achaetomium</taxon>
    </lineage>
</organism>
<proteinExistence type="predicted"/>
<dbReference type="AlphaFoldDB" id="A0AAN7C2G8"/>
<feature type="compositionally biased region" description="Basic and acidic residues" evidence="1">
    <location>
        <begin position="37"/>
        <end position="46"/>
    </location>
</feature>
<name>A0AAN7C2G8_9PEZI</name>
<dbReference type="EMBL" id="MU860409">
    <property type="protein sequence ID" value="KAK4234156.1"/>
    <property type="molecule type" value="Genomic_DNA"/>
</dbReference>
<comment type="caution">
    <text evidence="2">The sequence shown here is derived from an EMBL/GenBank/DDBJ whole genome shotgun (WGS) entry which is preliminary data.</text>
</comment>
<feature type="region of interest" description="Disordered" evidence="1">
    <location>
        <begin position="83"/>
        <end position="107"/>
    </location>
</feature>
<feature type="region of interest" description="Disordered" evidence="1">
    <location>
        <begin position="1"/>
        <end position="46"/>
    </location>
</feature>
<reference evidence="2" key="2">
    <citation type="submission" date="2023-05" db="EMBL/GenBank/DDBJ databases">
        <authorList>
            <consortium name="Lawrence Berkeley National Laboratory"/>
            <person name="Steindorff A."/>
            <person name="Hensen N."/>
            <person name="Bonometti L."/>
            <person name="Westerberg I."/>
            <person name="Brannstrom I.O."/>
            <person name="Guillou S."/>
            <person name="Cros-Aarteil S."/>
            <person name="Calhoun S."/>
            <person name="Haridas S."/>
            <person name="Kuo A."/>
            <person name="Mondo S."/>
            <person name="Pangilinan J."/>
            <person name="Riley R."/>
            <person name="Labutti K."/>
            <person name="Andreopoulos B."/>
            <person name="Lipzen A."/>
            <person name="Chen C."/>
            <person name="Yanf M."/>
            <person name="Daum C."/>
            <person name="Ng V."/>
            <person name="Clum A."/>
            <person name="Ohm R."/>
            <person name="Martin F."/>
            <person name="Silar P."/>
            <person name="Natvig D."/>
            <person name="Lalanne C."/>
            <person name="Gautier V."/>
            <person name="Ament-Velasquez S.L."/>
            <person name="Kruys A."/>
            <person name="Hutchinson M.I."/>
            <person name="Powell A.J."/>
            <person name="Barry K."/>
            <person name="Miller A.N."/>
            <person name="Grigoriev I.V."/>
            <person name="Debuchy R."/>
            <person name="Gladieux P."/>
            <person name="Thoren M.H."/>
            <person name="Johannesson H."/>
        </authorList>
    </citation>
    <scope>NUCLEOTIDE SEQUENCE</scope>
    <source>
        <strain evidence="2">CBS 532.94</strain>
    </source>
</reference>
<feature type="compositionally biased region" description="Polar residues" evidence="1">
    <location>
        <begin position="1"/>
        <end position="23"/>
    </location>
</feature>
<keyword evidence="3" id="KW-1185">Reference proteome</keyword>
<evidence type="ECO:0000256" key="1">
    <source>
        <dbReference type="SAM" id="MobiDB-lite"/>
    </source>
</evidence>
<reference evidence="2" key="1">
    <citation type="journal article" date="2023" name="Mol. Phylogenet. Evol.">
        <title>Genome-scale phylogeny and comparative genomics of the fungal order Sordariales.</title>
        <authorList>
            <person name="Hensen N."/>
            <person name="Bonometti L."/>
            <person name="Westerberg I."/>
            <person name="Brannstrom I.O."/>
            <person name="Guillou S."/>
            <person name="Cros-Aarteil S."/>
            <person name="Calhoun S."/>
            <person name="Haridas S."/>
            <person name="Kuo A."/>
            <person name="Mondo S."/>
            <person name="Pangilinan J."/>
            <person name="Riley R."/>
            <person name="LaButti K."/>
            <person name="Andreopoulos B."/>
            <person name="Lipzen A."/>
            <person name="Chen C."/>
            <person name="Yan M."/>
            <person name="Daum C."/>
            <person name="Ng V."/>
            <person name="Clum A."/>
            <person name="Steindorff A."/>
            <person name="Ohm R.A."/>
            <person name="Martin F."/>
            <person name="Silar P."/>
            <person name="Natvig D.O."/>
            <person name="Lalanne C."/>
            <person name="Gautier V."/>
            <person name="Ament-Velasquez S.L."/>
            <person name="Kruys A."/>
            <person name="Hutchinson M.I."/>
            <person name="Powell A.J."/>
            <person name="Barry K."/>
            <person name="Miller A.N."/>
            <person name="Grigoriev I.V."/>
            <person name="Debuchy R."/>
            <person name="Gladieux P."/>
            <person name="Hiltunen Thoren M."/>
            <person name="Johannesson H."/>
        </authorList>
    </citation>
    <scope>NUCLEOTIDE SEQUENCE</scope>
    <source>
        <strain evidence="2">CBS 532.94</strain>
    </source>
</reference>
<evidence type="ECO:0000313" key="3">
    <source>
        <dbReference type="Proteomes" id="UP001303760"/>
    </source>
</evidence>
<sequence>MTTAFHSTSAPTVSGQKTTSRPTSGAVVHVVTNSEGGDDHPVRHNKGRFVERGGRIVWRKEPRFRGSGTLAVLDDPVRDGRALARTGDRLPSDRDRDRDHDRWPGGQGLVMMRKEEGWWRSGEEGTLRYEEGERDGEFTIGEIVRLRMEKPAYTVRIVRNRQRRRKDEGKGIVPLESARESHKVKFEVGIQQPAEAVAVDESAVYRQEVEVGSYSTSESSQEDRNPLPDFSCEEADGWVPVMVAEDDEGDDWMSLTGSWVWMGEGGETKNC</sequence>
<feature type="compositionally biased region" description="Basic and acidic residues" evidence="1">
    <location>
        <begin position="83"/>
        <end position="103"/>
    </location>
</feature>
<evidence type="ECO:0000313" key="2">
    <source>
        <dbReference type="EMBL" id="KAK4234156.1"/>
    </source>
</evidence>